<gene>
    <name evidence="1" type="ORF">DERYTH_LOCUS3878</name>
</gene>
<evidence type="ECO:0000313" key="1">
    <source>
        <dbReference type="EMBL" id="CAG8521185.1"/>
    </source>
</evidence>
<proteinExistence type="predicted"/>
<name>A0A9N9FA32_9GLOM</name>
<comment type="caution">
    <text evidence="1">The sequence shown here is derived from an EMBL/GenBank/DDBJ whole genome shotgun (WGS) entry which is preliminary data.</text>
</comment>
<protein>
    <submittedName>
        <fullName evidence="1">11641_t:CDS:1</fullName>
    </submittedName>
</protein>
<accession>A0A9N9FA32</accession>
<dbReference type="Proteomes" id="UP000789405">
    <property type="component" value="Unassembled WGS sequence"/>
</dbReference>
<dbReference type="EMBL" id="CAJVPY010001417">
    <property type="protein sequence ID" value="CAG8521185.1"/>
    <property type="molecule type" value="Genomic_DNA"/>
</dbReference>
<organism evidence="1 2">
    <name type="scientific">Dentiscutata erythropus</name>
    <dbReference type="NCBI Taxonomy" id="1348616"/>
    <lineage>
        <taxon>Eukaryota</taxon>
        <taxon>Fungi</taxon>
        <taxon>Fungi incertae sedis</taxon>
        <taxon>Mucoromycota</taxon>
        <taxon>Glomeromycotina</taxon>
        <taxon>Glomeromycetes</taxon>
        <taxon>Diversisporales</taxon>
        <taxon>Gigasporaceae</taxon>
        <taxon>Dentiscutata</taxon>
    </lineage>
</organism>
<keyword evidence="2" id="KW-1185">Reference proteome</keyword>
<sequence>MWQIFWSHLHNLTGVRCTSLERVNIWFKKPEAYKEEACISCNVGAEKSSDYLFGCEAYKFDWDNIEVVATEIM</sequence>
<evidence type="ECO:0000313" key="2">
    <source>
        <dbReference type="Proteomes" id="UP000789405"/>
    </source>
</evidence>
<reference evidence="1" key="1">
    <citation type="submission" date="2021-06" db="EMBL/GenBank/DDBJ databases">
        <authorList>
            <person name="Kallberg Y."/>
            <person name="Tangrot J."/>
            <person name="Rosling A."/>
        </authorList>
    </citation>
    <scope>NUCLEOTIDE SEQUENCE</scope>
    <source>
        <strain evidence="1">MA453B</strain>
    </source>
</reference>
<dbReference type="AlphaFoldDB" id="A0A9N9FA32"/>